<evidence type="ECO:0000256" key="4">
    <source>
        <dbReference type="ARBA" id="ARBA00023136"/>
    </source>
</evidence>
<dbReference type="Gene3D" id="1.20.1250.20">
    <property type="entry name" value="MFS general substrate transporter like domains"/>
    <property type="match status" value="1"/>
</dbReference>
<protein>
    <submittedName>
        <fullName evidence="6">Protein nrt1/ ptr family 5.4</fullName>
    </submittedName>
</protein>
<dbReference type="InterPro" id="IPR000109">
    <property type="entry name" value="POT_fam"/>
</dbReference>
<reference evidence="6 7" key="1">
    <citation type="journal article" date="2018" name="Sci. Data">
        <title>The draft genome sequence of cork oak.</title>
        <authorList>
            <person name="Ramos A.M."/>
            <person name="Usie A."/>
            <person name="Barbosa P."/>
            <person name="Barros P.M."/>
            <person name="Capote T."/>
            <person name="Chaves I."/>
            <person name="Simoes F."/>
            <person name="Abreu I."/>
            <person name="Carrasquinho I."/>
            <person name="Faro C."/>
            <person name="Guimaraes J.B."/>
            <person name="Mendonca D."/>
            <person name="Nobrega F."/>
            <person name="Rodrigues L."/>
            <person name="Saibo N.J.M."/>
            <person name="Varela M.C."/>
            <person name="Egas C."/>
            <person name="Matos J."/>
            <person name="Miguel C.M."/>
            <person name="Oliveira M.M."/>
            <person name="Ricardo C.P."/>
            <person name="Goncalves S."/>
        </authorList>
    </citation>
    <scope>NUCLEOTIDE SEQUENCE [LARGE SCALE GENOMIC DNA]</scope>
    <source>
        <strain evidence="7">cv. HL8</strain>
    </source>
</reference>
<comment type="caution">
    <text evidence="6">The sequence shown here is derived from an EMBL/GenBank/DDBJ whole genome shotgun (WGS) entry which is preliminary data.</text>
</comment>
<evidence type="ECO:0000256" key="2">
    <source>
        <dbReference type="ARBA" id="ARBA00022692"/>
    </source>
</evidence>
<keyword evidence="2 5" id="KW-0812">Transmembrane</keyword>
<evidence type="ECO:0000256" key="1">
    <source>
        <dbReference type="ARBA" id="ARBA00004141"/>
    </source>
</evidence>
<evidence type="ECO:0000313" key="6">
    <source>
        <dbReference type="EMBL" id="KAK7837727.1"/>
    </source>
</evidence>
<dbReference type="AlphaFoldDB" id="A0AAW0KFC5"/>
<keyword evidence="7" id="KW-1185">Reference proteome</keyword>
<dbReference type="Pfam" id="PF00854">
    <property type="entry name" value="PTR2"/>
    <property type="match status" value="1"/>
</dbReference>
<evidence type="ECO:0000256" key="3">
    <source>
        <dbReference type="ARBA" id="ARBA00022989"/>
    </source>
</evidence>
<dbReference type="EMBL" id="PKMF04000323">
    <property type="protein sequence ID" value="KAK7837727.1"/>
    <property type="molecule type" value="Genomic_DNA"/>
</dbReference>
<organism evidence="6 7">
    <name type="scientific">Quercus suber</name>
    <name type="common">Cork oak</name>
    <dbReference type="NCBI Taxonomy" id="58331"/>
    <lineage>
        <taxon>Eukaryota</taxon>
        <taxon>Viridiplantae</taxon>
        <taxon>Streptophyta</taxon>
        <taxon>Embryophyta</taxon>
        <taxon>Tracheophyta</taxon>
        <taxon>Spermatophyta</taxon>
        <taxon>Magnoliopsida</taxon>
        <taxon>eudicotyledons</taxon>
        <taxon>Gunneridae</taxon>
        <taxon>Pentapetalae</taxon>
        <taxon>rosids</taxon>
        <taxon>fabids</taxon>
        <taxon>Fagales</taxon>
        <taxon>Fagaceae</taxon>
        <taxon>Quercus</taxon>
    </lineage>
</organism>
<dbReference type="GO" id="GO:0022857">
    <property type="term" value="F:transmembrane transporter activity"/>
    <property type="evidence" value="ECO:0007669"/>
    <property type="project" value="InterPro"/>
</dbReference>
<sequence length="65" mass="6977">MHDTIGWAAGIGMLAIALSVSLTMFLIGIKRYRKQGPLGSPLTTVAKVLVAAARKWRVAECGCYN</sequence>
<evidence type="ECO:0000256" key="5">
    <source>
        <dbReference type="SAM" id="Phobius"/>
    </source>
</evidence>
<gene>
    <name evidence="6" type="primary">NPF5.4_18</name>
    <name evidence="6" type="ORF">CFP56_020847</name>
</gene>
<feature type="transmembrane region" description="Helical" evidence="5">
    <location>
        <begin position="6"/>
        <end position="29"/>
    </location>
</feature>
<accession>A0AAW0KFC5</accession>
<keyword evidence="4 5" id="KW-0472">Membrane</keyword>
<comment type="subcellular location">
    <subcellularLocation>
        <location evidence="1">Membrane</location>
        <topology evidence="1">Multi-pass membrane protein</topology>
    </subcellularLocation>
</comment>
<dbReference type="InterPro" id="IPR036259">
    <property type="entry name" value="MFS_trans_sf"/>
</dbReference>
<feature type="non-terminal residue" evidence="6">
    <location>
        <position position="65"/>
    </location>
</feature>
<proteinExistence type="predicted"/>
<name>A0AAW0KFC5_QUESU</name>
<evidence type="ECO:0000313" key="7">
    <source>
        <dbReference type="Proteomes" id="UP000237347"/>
    </source>
</evidence>
<dbReference type="Proteomes" id="UP000237347">
    <property type="component" value="Unassembled WGS sequence"/>
</dbReference>
<keyword evidence="3 5" id="KW-1133">Transmembrane helix</keyword>
<dbReference type="GO" id="GO:0016020">
    <property type="term" value="C:membrane"/>
    <property type="evidence" value="ECO:0007669"/>
    <property type="project" value="UniProtKB-SubCell"/>
</dbReference>